<sequence length="334" mass="35575">MIGYYVHHHGSGHLHRATALAHAAAARGRVVTGLSSLPRPADWPGPWVQLRRDDEGERPLRPTAHGRLHWVPLGDDGLRDRTAALAAWIATARPACVVVDVSVEVALLVRLHGVPVVAVVLPGARGDAAHALGLGVADALVGCWPADVPGLVRDLPDDVFARLRPIGAVSRFPVGAPAVRRPGPPRVVVLAGTGGDDLDETSVDRARASAPDWSWTVLSRRFGSWVDDPRPVLADADVVVTHASQNALAEVAALRRPAVVVPQRRPHDEQRTTARALASAGLPVLVEETWPQDGWARRLERAAGLDGRGWSCWCDGHAAERFLDVVAAVSPVPA</sequence>
<dbReference type="OrthoDB" id="9809594at2"/>
<accession>A0A1G6W503</accession>
<dbReference type="EMBL" id="FMZM01000009">
    <property type="protein sequence ID" value="SDD60921.1"/>
    <property type="molecule type" value="Genomic_DNA"/>
</dbReference>
<evidence type="ECO:0000259" key="1">
    <source>
        <dbReference type="Pfam" id="PF04101"/>
    </source>
</evidence>
<keyword evidence="3" id="KW-1185">Reference proteome</keyword>
<feature type="domain" description="Glycosyl transferase family 28 C-terminal" evidence="1">
    <location>
        <begin position="226"/>
        <end position="287"/>
    </location>
</feature>
<evidence type="ECO:0000313" key="3">
    <source>
        <dbReference type="Proteomes" id="UP000199034"/>
    </source>
</evidence>
<dbReference type="PANTHER" id="PTHR21015">
    <property type="entry name" value="UDP-N-ACETYLGLUCOSAMINE--N-ACETYLMURAMYL-(PENTAPEPTIDE) PYROPHOSPHORYL-UNDECAPRENOL N-ACETYLGLUCOSAMINE TRANSFERASE 1"/>
    <property type="match status" value="1"/>
</dbReference>
<dbReference type="STRING" id="1045774.SAMN05421872_109174"/>
<dbReference type="AlphaFoldDB" id="A0A1G6W503"/>
<dbReference type="InterPro" id="IPR007235">
    <property type="entry name" value="Glyco_trans_28_C"/>
</dbReference>
<keyword evidence="2" id="KW-0808">Transferase</keyword>
<organism evidence="2 3">
    <name type="scientific">Nocardioides lianchengensis</name>
    <dbReference type="NCBI Taxonomy" id="1045774"/>
    <lineage>
        <taxon>Bacteria</taxon>
        <taxon>Bacillati</taxon>
        <taxon>Actinomycetota</taxon>
        <taxon>Actinomycetes</taxon>
        <taxon>Propionibacteriales</taxon>
        <taxon>Nocardioidaceae</taxon>
        <taxon>Nocardioides</taxon>
    </lineage>
</organism>
<gene>
    <name evidence="2" type="ORF">SAMN05421872_109174</name>
</gene>
<dbReference type="SUPFAM" id="SSF53756">
    <property type="entry name" value="UDP-Glycosyltransferase/glycogen phosphorylase"/>
    <property type="match status" value="1"/>
</dbReference>
<protein>
    <submittedName>
        <fullName evidence="2">Predicted glycosyl transferase</fullName>
    </submittedName>
</protein>
<proteinExistence type="predicted"/>
<dbReference type="Pfam" id="PF04101">
    <property type="entry name" value="Glyco_tran_28_C"/>
    <property type="match status" value="1"/>
</dbReference>
<dbReference type="Proteomes" id="UP000199034">
    <property type="component" value="Unassembled WGS sequence"/>
</dbReference>
<evidence type="ECO:0000313" key="2">
    <source>
        <dbReference type="EMBL" id="SDD60921.1"/>
    </source>
</evidence>
<reference evidence="2 3" key="1">
    <citation type="submission" date="2016-10" db="EMBL/GenBank/DDBJ databases">
        <authorList>
            <person name="de Groot N.N."/>
        </authorList>
    </citation>
    <scope>NUCLEOTIDE SEQUENCE [LARGE SCALE GENOMIC DNA]</scope>
    <source>
        <strain evidence="2 3">CGMCC 4.6858</strain>
    </source>
</reference>
<name>A0A1G6W503_9ACTN</name>
<dbReference type="RefSeq" id="WP_090858932.1">
    <property type="nucleotide sequence ID" value="NZ_FMZM01000009.1"/>
</dbReference>
<dbReference type="Gene3D" id="3.40.50.2000">
    <property type="entry name" value="Glycogen Phosphorylase B"/>
    <property type="match status" value="1"/>
</dbReference>
<dbReference type="PANTHER" id="PTHR21015:SF22">
    <property type="entry name" value="GLYCOSYLTRANSFERASE"/>
    <property type="match status" value="1"/>
</dbReference>
<dbReference type="GO" id="GO:0016758">
    <property type="term" value="F:hexosyltransferase activity"/>
    <property type="evidence" value="ECO:0007669"/>
    <property type="project" value="InterPro"/>
</dbReference>